<comment type="PTM">
    <text evidence="9">Transiently phosphorylated on a His residue during the reaction cycle. Phosphorylation strongly increases the affinity for substrates and increases the rate of nicotinate D-ribonucleotide production. Dephosphorylation regenerates the low-affinity form of the enzyme, leading to product release.</text>
</comment>
<dbReference type="Pfam" id="PF04095">
    <property type="entry name" value="NAPRTase"/>
    <property type="match status" value="1"/>
</dbReference>
<dbReference type="Pfam" id="PF17767">
    <property type="entry name" value="NAPRTase_N"/>
    <property type="match status" value="1"/>
</dbReference>
<evidence type="ECO:0000256" key="3">
    <source>
        <dbReference type="ARBA" id="ARBA00013236"/>
    </source>
</evidence>
<evidence type="ECO:0000256" key="1">
    <source>
        <dbReference type="ARBA" id="ARBA00004952"/>
    </source>
</evidence>
<dbReference type="SUPFAM" id="SSF51690">
    <property type="entry name" value="Nicotinate/Quinolinate PRTase C-terminal domain-like"/>
    <property type="match status" value="1"/>
</dbReference>
<dbReference type="NCBIfam" id="TIGR01513">
    <property type="entry name" value="NAPRTase_put"/>
    <property type="match status" value="1"/>
</dbReference>
<dbReference type="PIRSF" id="PIRSF000484">
    <property type="entry name" value="NAPRT"/>
    <property type="match status" value="1"/>
</dbReference>
<dbReference type="InterPro" id="IPR006405">
    <property type="entry name" value="Nic_PRibTrfase_pncB"/>
</dbReference>
<name>A0ABT2QUB2_9GAMM</name>
<comment type="pathway">
    <text evidence="1 9">Cofactor biosynthesis; NAD(+) biosynthesis; nicotinate D-ribonucleotide from nicotinate: step 1/1.</text>
</comment>
<evidence type="ECO:0000256" key="5">
    <source>
        <dbReference type="ARBA" id="ARBA00022598"/>
    </source>
</evidence>
<evidence type="ECO:0000259" key="12">
    <source>
        <dbReference type="Pfam" id="PF17956"/>
    </source>
</evidence>
<evidence type="ECO:0000313" key="14">
    <source>
        <dbReference type="Proteomes" id="UP001064106"/>
    </source>
</evidence>
<dbReference type="GO" id="GO:0016757">
    <property type="term" value="F:glycosyltransferase activity"/>
    <property type="evidence" value="ECO:0007669"/>
    <property type="project" value="UniProtKB-KW"/>
</dbReference>
<dbReference type="NCBIfam" id="NF009131">
    <property type="entry name" value="PRK12484.1"/>
    <property type="match status" value="1"/>
</dbReference>
<dbReference type="GO" id="GO:0004516">
    <property type="term" value="F:nicotinate phosphoribosyltransferase activity"/>
    <property type="evidence" value="ECO:0007669"/>
    <property type="project" value="UniProtKB-EC"/>
</dbReference>
<evidence type="ECO:0000256" key="8">
    <source>
        <dbReference type="ARBA" id="ARBA00048668"/>
    </source>
</evidence>
<keyword evidence="13" id="KW-0328">Glycosyltransferase</keyword>
<evidence type="ECO:0000313" key="13">
    <source>
        <dbReference type="EMBL" id="MCU5781087.1"/>
    </source>
</evidence>
<dbReference type="EC" id="6.3.4.21" evidence="3 9"/>
<evidence type="ECO:0000256" key="4">
    <source>
        <dbReference type="ARBA" id="ARBA00022553"/>
    </source>
</evidence>
<dbReference type="Gene3D" id="3.20.140.10">
    <property type="entry name" value="nicotinate phosphoribosyltransferase"/>
    <property type="match status" value="2"/>
</dbReference>
<dbReference type="InterPro" id="IPR041619">
    <property type="entry name" value="NAPRTase_C"/>
</dbReference>
<feature type="domain" description="Nicotinate phosphoribosyltransferase N-terminal" evidence="11">
    <location>
        <begin position="13"/>
        <end position="136"/>
    </location>
</feature>
<dbReference type="Gene3D" id="3.20.20.70">
    <property type="entry name" value="Aldolase class I"/>
    <property type="match status" value="1"/>
</dbReference>
<dbReference type="EMBL" id="ARXS01000002">
    <property type="protein sequence ID" value="MCU5781087.1"/>
    <property type="molecule type" value="Genomic_DNA"/>
</dbReference>
<organism evidence="13 14">
    <name type="scientific">Alloalcanivorax balearicus MACL04</name>
    <dbReference type="NCBI Taxonomy" id="1177182"/>
    <lineage>
        <taxon>Bacteria</taxon>
        <taxon>Pseudomonadati</taxon>
        <taxon>Pseudomonadota</taxon>
        <taxon>Gammaproteobacteria</taxon>
        <taxon>Oceanospirillales</taxon>
        <taxon>Alcanivoracaceae</taxon>
        <taxon>Alloalcanivorax</taxon>
    </lineage>
</organism>
<comment type="catalytic activity">
    <reaction evidence="8 9">
        <text>5-phospho-alpha-D-ribose 1-diphosphate + nicotinate + ATP + H2O = nicotinate beta-D-ribonucleotide + ADP + phosphate + diphosphate</text>
        <dbReference type="Rhea" id="RHEA:36163"/>
        <dbReference type="ChEBI" id="CHEBI:15377"/>
        <dbReference type="ChEBI" id="CHEBI:30616"/>
        <dbReference type="ChEBI" id="CHEBI:32544"/>
        <dbReference type="ChEBI" id="CHEBI:33019"/>
        <dbReference type="ChEBI" id="CHEBI:43474"/>
        <dbReference type="ChEBI" id="CHEBI:57502"/>
        <dbReference type="ChEBI" id="CHEBI:58017"/>
        <dbReference type="ChEBI" id="CHEBI:456216"/>
        <dbReference type="EC" id="6.3.4.21"/>
    </reaction>
</comment>
<dbReference type="InterPro" id="IPR036068">
    <property type="entry name" value="Nicotinate_pribotase-like_C"/>
</dbReference>
<comment type="caution">
    <text evidence="13">The sequence shown here is derived from an EMBL/GenBank/DDBJ whole genome shotgun (WGS) entry which is preliminary data.</text>
</comment>
<dbReference type="PANTHER" id="PTHR11098:SF1">
    <property type="entry name" value="NICOTINATE PHOSPHORIBOSYLTRANSFERASE"/>
    <property type="match status" value="1"/>
</dbReference>
<sequence length="448" mass="49140">MTAIWPDRDALCLLTDLYELTMAQAYWRQQRNDEAIFSLFFRVLPEQRQYAVACGQEYAAHLVSELRFPEAQVARLAELKQFQPEFLDWLAGFRFTGEIRTVPEGTLVFPHEPVLEVRAPVIQGQLLESLLMNYINLETLLASKASRVVDAAGGRPVMDFGMRRMHGLEAAWRGVRAYRVAGISGTSNVLASRDFDLPAQGTMAHSYIQAVGDERQAFLEYARLYPGTTLLVDTYDTLAAVDKVIGLVREEGIEVGAIRIDSGDLGALAKAARRRLDDAGLSGIRIVVSGGLDEWKVAKLVADGAPMDGFGVGTEMGSVADAPSLDFAYKLTEYGGEPRLKNAPGKPVYPGAKQVWRHHDANGMLAGDEITGIDEARDGEPLLRTVIANGEPVIAAPDADAARQRLRGELAALPEPLRGVQRAPEPYPVSLSERLETLRQRTLDALSR</sequence>
<keyword evidence="7 9" id="KW-0808">Transferase</keyword>
<evidence type="ECO:0000256" key="6">
    <source>
        <dbReference type="ARBA" id="ARBA00022642"/>
    </source>
</evidence>
<dbReference type="RefSeq" id="WP_262459275.1">
    <property type="nucleotide sequence ID" value="NZ_ARXS01000002.1"/>
</dbReference>
<dbReference type="InterPro" id="IPR013785">
    <property type="entry name" value="Aldolase_TIM"/>
</dbReference>
<dbReference type="CDD" id="cd01570">
    <property type="entry name" value="NAPRTase_A"/>
    <property type="match status" value="1"/>
</dbReference>
<dbReference type="InterPro" id="IPR041525">
    <property type="entry name" value="N/Namide_PRibTrfase"/>
</dbReference>
<keyword evidence="5 9" id="KW-0436">Ligase</keyword>
<feature type="domain" description="Nicotinate phosphoribosyltransferase C-terminal" evidence="12">
    <location>
        <begin position="379"/>
        <end position="438"/>
    </location>
</feature>
<gene>
    <name evidence="13" type="ORF">MA04_00387</name>
</gene>
<comment type="similarity">
    <text evidence="2 9">Belongs to the NAPRTase family.</text>
</comment>
<evidence type="ECO:0000256" key="2">
    <source>
        <dbReference type="ARBA" id="ARBA00010897"/>
    </source>
</evidence>
<protein>
    <recommendedName>
        <fullName evidence="3 9">Nicotinate phosphoribosyltransferase</fullName>
        <ecNumber evidence="3 9">6.3.4.21</ecNumber>
    </recommendedName>
</protein>
<dbReference type="InterPro" id="IPR040727">
    <property type="entry name" value="NAPRTase_N"/>
</dbReference>
<evidence type="ECO:0000259" key="10">
    <source>
        <dbReference type="Pfam" id="PF04095"/>
    </source>
</evidence>
<evidence type="ECO:0000256" key="7">
    <source>
        <dbReference type="ARBA" id="ARBA00022679"/>
    </source>
</evidence>
<dbReference type="NCBIfam" id="NF006696">
    <property type="entry name" value="PRK09243.1-3"/>
    <property type="match status" value="1"/>
</dbReference>
<reference evidence="13" key="1">
    <citation type="submission" date="2012-09" db="EMBL/GenBank/DDBJ databases">
        <title>Genome Sequence of alkane-degrading Bacterium Alcanivorax balearicus MACL04.</title>
        <authorList>
            <person name="Lai Q."/>
            <person name="Shao Z."/>
        </authorList>
    </citation>
    <scope>NUCLEOTIDE SEQUENCE</scope>
    <source>
        <strain evidence="13">MACL04</strain>
    </source>
</reference>
<dbReference type="Proteomes" id="UP001064106">
    <property type="component" value="Unassembled WGS sequence"/>
</dbReference>
<accession>A0ABT2QUB2</accession>
<dbReference type="InterPro" id="IPR007229">
    <property type="entry name" value="Nic_PRibTrfase-Fam"/>
</dbReference>
<comment type="function">
    <text evidence="9">Catalyzes the first step in the biosynthesis of NAD from nicotinic acid, the ATP-dependent synthesis of beta-nicotinate D-ribonucleotide from nicotinate and 5-phospho-D-ribose 1-phosphate.</text>
</comment>
<proteinExistence type="inferred from homology"/>
<keyword evidence="14" id="KW-1185">Reference proteome</keyword>
<keyword evidence="4" id="KW-0597">Phosphoprotein</keyword>
<dbReference type="SUPFAM" id="SSF54675">
    <property type="entry name" value="Nicotinate/Quinolinate PRTase N-terminal domain-like"/>
    <property type="match status" value="1"/>
</dbReference>
<keyword evidence="6 9" id="KW-0662">Pyridine nucleotide biosynthesis</keyword>
<feature type="domain" description="Nicotinate/nicotinamide phosphoribosyltransferase" evidence="10">
    <location>
        <begin position="157"/>
        <end position="354"/>
    </location>
</feature>
<evidence type="ECO:0000259" key="11">
    <source>
        <dbReference type="Pfam" id="PF17767"/>
    </source>
</evidence>
<dbReference type="Pfam" id="PF17956">
    <property type="entry name" value="NAPRTase_C"/>
    <property type="match status" value="1"/>
</dbReference>
<evidence type="ECO:0000256" key="9">
    <source>
        <dbReference type="RuleBase" id="RU365100"/>
    </source>
</evidence>
<dbReference type="PANTHER" id="PTHR11098">
    <property type="entry name" value="NICOTINATE PHOSPHORIBOSYLTRANSFERASE"/>
    <property type="match status" value="1"/>
</dbReference>